<dbReference type="EMBL" id="MK386682">
    <property type="protein sequence ID" value="QBN23275.1"/>
    <property type="molecule type" value="Genomic_DNA"/>
</dbReference>
<feature type="transmembrane region" description="Helical" evidence="1">
    <location>
        <begin position="79"/>
        <end position="98"/>
    </location>
</feature>
<dbReference type="AlphaFoldDB" id="A0A482F5V4"/>
<keyword evidence="1" id="KW-0472">Membrane</keyword>
<keyword evidence="1" id="KW-1133">Transmembrane helix</keyword>
<organism evidence="2">
    <name type="scientific">Acinetobacter baumannii</name>
    <dbReference type="NCBI Taxonomy" id="470"/>
    <lineage>
        <taxon>Bacteria</taxon>
        <taxon>Pseudomonadati</taxon>
        <taxon>Pseudomonadota</taxon>
        <taxon>Gammaproteobacteria</taxon>
        <taxon>Moraxellales</taxon>
        <taxon>Moraxellaceae</taxon>
        <taxon>Acinetobacter</taxon>
        <taxon>Acinetobacter calcoaceticus/baumannii complex</taxon>
    </lineage>
</organism>
<feature type="transmembrane region" description="Helical" evidence="1">
    <location>
        <begin position="37"/>
        <end position="58"/>
    </location>
</feature>
<geneLocation type="plasmid" evidence="2">
    <name>pABAY10001_1C</name>
</geneLocation>
<keyword evidence="1" id="KW-0812">Transmembrane</keyword>
<feature type="transmembrane region" description="Helical" evidence="1">
    <location>
        <begin position="7"/>
        <end position="31"/>
    </location>
</feature>
<accession>A0A482F5V4</accession>
<protein>
    <submittedName>
        <fullName evidence="2">Uncharacterized protein</fullName>
    </submittedName>
</protein>
<evidence type="ECO:0000256" key="1">
    <source>
        <dbReference type="SAM" id="Phobius"/>
    </source>
</evidence>
<sequence length="339" mass="39070">MMTTNKTIVFVFLSIFALIISIALLVALSIYIRSSYIVLSAAVLSLIGSSLFLIRFLYRTFINETSTYKEKYTFWVMSYSMFIVVVFTIPLGYFINVYDQKRYTKNFLDLLNSVEFKSILKLGTENDVYVQLGNTNTGWSKTRLVLPESSNASMYLNNGYCGLNYDDDSSTSMKKSISKYLDKDRLKNNQIDLAKLSIMVHEFGHCLDMKRDFISFNTKLIPEKNTLIIGKNAIVPKMRSKAKDIESYLLLAQDSTLWKEVFADVYASGYMFVNHPNEAFQITKGLQEYRLKNKKDDPEHNSSCYLNVVLTSTKPKSNEELIKWSDKIREDKKCNSGFY</sequence>
<evidence type="ECO:0000313" key="2">
    <source>
        <dbReference type="EMBL" id="QBN23275.1"/>
    </source>
</evidence>
<name>A0A482F5V4_ACIBA</name>
<reference evidence="2" key="1">
    <citation type="submission" date="2019-01" db="EMBL/GenBank/DDBJ databases">
        <title>Acinetobacter baumannii strain ABAY10001 plasmid pABAY10001_1C, complete sequence.</title>
        <authorList>
            <person name="Jeong H."/>
            <person name="Kim M.H."/>
            <person name="Lee S."/>
            <person name="Sim Y.M."/>
            <person name="Yong D."/>
            <person name="Choi J.Y."/>
            <person name="Ryu C.-M."/>
        </authorList>
    </citation>
    <scope>NUCLEOTIDE SEQUENCE</scope>
    <source>
        <strain evidence="2">ABAY10001</strain>
        <plasmid evidence="2">pABAY10001_1C</plasmid>
    </source>
</reference>
<proteinExistence type="predicted"/>
<keyword evidence="2" id="KW-0614">Plasmid</keyword>